<feature type="domain" description="Tyr recombinase" evidence="3">
    <location>
        <begin position="24"/>
        <end position="65"/>
    </location>
</feature>
<dbReference type="EMBL" id="VUOL01000010">
    <property type="protein sequence ID" value="KAA2228685.1"/>
    <property type="molecule type" value="Genomic_DNA"/>
</dbReference>
<dbReference type="Gene3D" id="1.10.443.10">
    <property type="entry name" value="Intergrase catalytic core"/>
    <property type="match status" value="1"/>
</dbReference>
<evidence type="ECO:0000256" key="2">
    <source>
        <dbReference type="SAM" id="MobiDB-lite"/>
    </source>
</evidence>
<sequence>MRAYQHRGQARDDSQAYDNVPAGERPTFHEIRALGAWLYEQQGFAQEYIQGLMGHADVKMTEHYQSGHGDDEVIYMKVKADLNV</sequence>
<proteinExistence type="predicted"/>
<gene>
    <name evidence="4" type="ORF">F1720_17710</name>
</gene>
<dbReference type="SUPFAM" id="SSF56349">
    <property type="entry name" value="DNA breaking-rejoining enzymes"/>
    <property type="match status" value="1"/>
</dbReference>
<evidence type="ECO:0000313" key="5">
    <source>
        <dbReference type="Proteomes" id="UP000325296"/>
    </source>
</evidence>
<feature type="region of interest" description="Disordered" evidence="2">
    <location>
        <begin position="1"/>
        <end position="22"/>
    </location>
</feature>
<dbReference type="InterPro" id="IPR011010">
    <property type="entry name" value="DNA_brk_join_enz"/>
</dbReference>
<dbReference type="GO" id="GO:0015074">
    <property type="term" value="P:DNA integration"/>
    <property type="evidence" value="ECO:0007669"/>
    <property type="project" value="InterPro"/>
</dbReference>
<dbReference type="AlphaFoldDB" id="A0A5B2US00"/>
<protein>
    <submittedName>
        <fullName evidence="4">Tyrosine-type recombinase/integrase</fullName>
    </submittedName>
</protein>
<dbReference type="OrthoDB" id="8781634at2"/>
<dbReference type="InterPro" id="IPR002104">
    <property type="entry name" value="Integrase_catalytic"/>
</dbReference>
<evidence type="ECO:0000313" key="4">
    <source>
        <dbReference type="EMBL" id="KAA2228685.1"/>
    </source>
</evidence>
<comment type="caution">
    <text evidence="4">The sequence shown here is derived from an EMBL/GenBank/DDBJ whole genome shotgun (WGS) entry which is preliminary data.</text>
</comment>
<dbReference type="GO" id="GO:0003677">
    <property type="term" value="F:DNA binding"/>
    <property type="evidence" value="ECO:0007669"/>
    <property type="project" value="InterPro"/>
</dbReference>
<dbReference type="Pfam" id="PF00589">
    <property type="entry name" value="Phage_integrase"/>
    <property type="match status" value="1"/>
</dbReference>
<dbReference type="InterPro" id="IPR013762">
    <property type="entry name" value="Integrase-like_cat_sf"/>
</dbReference>
<keyword evidence="1" id="KW-0233">DNA recombination</keyword>
<organism evidence="4 5">
    <name type="scientific">Pseudomonas brenneri</name>
    <dbReference type="NCBI Taxonomy" id="129817"/>
    <lineage>
        <taxon>Bacteria</taxon>
        <taxon>Pseudomonadati</taxon>
        <taxon>Pseudomonadota</taxon>
        <taxon>Gammaproteobacteria</taxon>
        <taxon>Pseudomonadales</taxon>
        <taxon>Pseudomonadaceae</taxon>
        <taxon>Pseudomonas</taxon>
    </lineage>
</organism>
<reference evidence="4 5" key="1">
    <citation type="submission" date="2019-09" db="EMBL/GenBank/DDBJ databases">
        <title>Draft genome sequence of Pseudomonas brenneri CCUG 51514(T).</title>
        <authorList>
            <person name="Tunovic T."/>
            <person name="Pineiro-Iglesias B."/>
            <person name="Unosson C."/>
            <person name="Inganas E."/>
            <person name="Ohlen M."/>
            <person name="Cardew S."/>
            <person name="Jensie-Markopoulos S."/>
            <person name="Salva-Serra F."/>
            <person name="Jaen-Luchoro D."/>
            <person name="Svensson-Stadler L."/>
            <person name="Chun J."/>
            <person name="Moore E."/>
        </authorList>
    </citation>
    <scope>NUCLEOTIDE SEQUENCE [LARGE SCALE GENOMIC DNA]</scope>
    <source>
        <strain evidence="4 5">CCUG 51514</strain>
    </source>
</reference>
<evidence type="ECO:0000259" key="3">
    <source>
        <dbReference type="Pfam" id="PF00589"/>
    </source>
</evidence>
<dbReference type="GO" id="GO:0006310">
    <property type="term" value="P:DNA recombination"/>
    <property type="evidence" value="ECO:0007669"/>
    <property type="project" value="UniProtKB-KW"/>
</dbReference>
<name>A0A5B2US00_9PSED</name>
<accession>A0A5B2US00</accession>
<evidence type="ECO:0000256" key="1">
    <source>
        <dbReference type="ARBA" id="ARBA00023172"/>
    </source>
</evidence>
<dbReference type="Proteomes" id="UP000325296">
    <property type="component" value="Unassembled WGS sequence"/>
</dbReference>